<dbReference type="AlphaFoldDB" id="A0A4D6N2S8"/>
<accession>A0A4D6N2S8</accession>
<dbReference type="Proteomes" id="UP000501690">
    <property type="component" value="Linkage Group LG9"/>
</dbReference>
<sequence length="114" mass="13026">MRSSRLWNRTQDIKFVVRDCFINTNGTQYLKNVSFVFCLQCGHCTKFDVPASTVDSPTTPLTCTREHEEFRLSEKVPGNGRGNRRQRIQVGWITGFVTRLINKFGVSRGSLSSH</sequence>
<proteinExistence type="predicted"/>
<dbReference type="EMBL" id="CP039353">
    <property type="protein sequence ID" value="QCE08083.1"/>
    <property type="molecule type" value="Genomic_DNA"/>
</dbReference>
<reference evidence="1 2" key="1">
    <citation type="submission" date="2019-04" db="EMBL/GenBank/DDBJ databases">
        <title>An improved genome assembly and genetic linkage map for asparagus bean, Vigna unguiculata ssp. sesquipedialis.</title>
        <authorList>
            <person name="Xia Q."/>
            <person name="Zhang R."/>
            <person name="Dong Y."/>
        </authorList>
    </citation>
    <scope>NUCLEOTIDE SEQUENCE [LARGE SCALE GENOMIC DNA]</scope>
    <source>
        <tissue evidence="1">Leaf</tissue>
    </source>
</reference>
<protein>
    <submittedName>
        <fullName evidence="1">Uncharacterized protein</fullName>
    </submittedName>
</protein>
<gene>
    <name evidence="1" type="ORF">DEO72_LG9g3107</name>
</gene>
<evidence type="ECO:0000313" key="2">
    <source>
        <dbReference type="Proteomes" id="UP000501690"/>
    </source>
</evidence>
<evidence type="ECO:0000313" key="1">
    <source>
        <dbReference type="EMBL" id="QCE08083.1"/>
    </source>
</evidence>
<keyword evidence="2" id="KW-1185">Reference proteome</keyword>
<organism evidence="1 2">
    <name type="scientific">Vigna unguiculata</name>
    <name type="common">Cowpea</name>
    <dbReference type="NCBI Taxonomy" id="3917"/>
    <lineage>
        <taxon>Eukaryota</taxon>
        <taxon>Viridiplantae</taxon>
        <taxon>Streptophyta</taxon>
        <taxon>Embryophyta</taxon>
        <taxon>Tracheophyta</taxon>
        <taxon>Spermatophyta</taxon>
        <taxon>Magnoliopsida</taxon>
        <taxon>eudicotyledons</taxon>
        <taxon>Gunneridae</taxon>
        <taxon>Pentapetalae</taxon>
        <taxon>rosids</taxon>
        <taxon>fabids</taxon>
        <taxon>Fabales</taxon>
        <taxon>Fabaceae</taxon>
        <taxon>Papilionoideae</taxon>
        <taxon>50 kb inversion clade</taxon>
        <taxon>NPAAA clade</taxon>
        <taxon>indigoferoid/millettioid clade</taxon>
        <taxon>Phaseoleae</taxon>
        <taxon>Vigna</taxon>
    </lineage>
</organism>
<name>A0A4D6N2S8_VIGUN</name>